<protein>
    <submittedName>
        <fullName evidence="7">Radical SAM superfamily protein</fullName>
    </submittedName>
</protein>
<dbReference type="RefSeq" id="WP_080063053.1">
    <property type="nucleotide sequence ID" value="NZ_MZGX01000003.1"/>
</dbReference>
<evidence type="ECO:0000256" key="5">
    <source>
        <dbReference type="PIRSR" id="PIRSR004869-50"/>
    </source>
</evidence>
<sequence length="296" mass="33596">MTDLCNSCPRNCNKNRKVETGYCGVTEQPKVARAFLHMWEEPCISGTRGSGTIFFSGCNLKCVYCQNFSISQKNFGREITEGRLEEIVEELVHKGAHNINLVNPSHYVHAIARVLRALKAEGKLTVPVVYNSNGYESIEALKAIEGLIDIYLPDMKYSTCETSLKYSKAKDYPHVSQKAVLEMYRQVGSPVLDDSGIIHKGLVIRHLILPGHTKESISVLNWISESLPKSVYVSLMSQYTPFYDAEKYPEINRPITRKEYQRVVEQLYKLGLEEGYVQERQSADTQYIPDFNLEGV</sequence>
<evidence type="ECO:0000256" key="3">
    <source>
        <dbReference type="ARBA" id="ARBA00023004"/>
    </source>
</evidence>
<evidence type="ECO:0000259" key="6">
    <source>
        <dbReference type="Pfam" id="PF04055"/>
    </source>
</evidence>
<dbReference type="PANTHER" id="PTHR43075:SF1">
    <property type="entry name" value="FORMATE LYASE ACTIVATING ENZYME, PUTATIVE (AFU_ORTHOLOGUE AFUA_2G15630)-RELATED"/>
    <property type="match status" value="1"/>
</dbReference>
<evidence type="ECO:0000256" key="1">
    <source>
        <dbReference type="ARBA" id="ARBA00022691"/>
    </source>
</evidence>
<name>A0A1V4SQA2_RUMHU</name>
<feature type="binding site" evidence="5">
    <location>
        <position position="65"/>
    </location>
    <ligand>
        <name>[4Fe-4S] cluster</name>
        <dbReference type="ChEBI" id="CHEBI:49883"/>
        <note>4Fe-4S-S-AdoMet</note>
    </ligand>
</feature>
<dbReference type="GO" id="GO:0051536">
    <property type="term" value="F:iron-sulfur cluster binding"/>
    <property type="evidence" value="ECO:0007669"/>
    <property type="project" value="UniProtKB-KW"/>
</dbReference>
<proteinExistence type="predicted"/>
<dbReference type="CDD" id="cd01335">
    <property type="entry name" value="Radical_SAM"/>
    <property type="match status" value="1"/>
</dbReference>
<evidence type="ECO:0000313" key="7">
    <source>
        <dbReference type="EMBL" id="OPX45646.1"/>
    </source>
</evidence>
<dbReference type="Proteomes" id="UP000191554">
    <property type="component" value="Unassembled WGS sequence"/>
</dbReference>
<feature type="binding site" evidence="5">
    <location>
        <position position="58"/>
    </location>
    <ligand>
        <name>[4Fe-4S] cluster</name>
        <dbReference type="ChEBI" id="CHEBI:49883"/>
        <note>4Fe-4S-S-AdoMet</note>
    </ligand>
</feature>
<keyword evidence="3 5" id="KW-0408">Iron</keyword>
<dbReference type="AlphaFoldDB" id="A0A1V4SQA2"/>
<dbReference type="SFLD" id="SFLDS00029">
    <property type="entry name" value="Radical_SAM"/>
    <property type="match status" value="1"/>
</dbReference>
<evidence type="ECO:0000256" key="2">
    <source>
        <dbReference type="ARBA" id="ARBA00022723"/>
    </source>
</evidence>
<dbReference type="Gene3D" id="3.20.20.70">
    <property type="entry name" value="Aldolase class I"/>
    <property type="match status" value="1"/>
</dbReference>
<feature type="domain" description="Radical SAM core" evidence="6">
    <location>
        <begin position="53"/>
        <end position="217"/>
    </location>
</feature>
<dbReference type="InterPro" id="IPR013785">
    <property type="entry name" value="Aldolase_TIM"/>
</dbReference>
<organism evidence="7 8">
    <name type="scientific">Ruminiclostridium hungatei</name>
    <name type="common">Clostridium hungatei</name>
    <dbReference type="NCBI Taxonomy" id="48256"/>
    <lineage>
        <taxon>Bacteria</taxon>
        <taxon>Bacillati</taxon>
        <taxon>Bacillota</taxon>
        <taxon>Clostridia</taxon>
        <taxon>Eubacteriales</taxon>
        <taxon>Oscillospiraceae</taxon>
        <taxon>Ruminiclostridium</taxon>
    </lineage>
</organism>
<dbReference type="InterPro" id="IPR016431">
    <property type="entry name" value="Pyrv-formate_lyase-activ_prd"/>
</dbReference>
<dbReference type="OrthoDB" id="9781783at2"/>
<dbReference type="SUPFAM" id="SSF102114">
    <property type="entry name" value="Radical SAM enzymes"/>
    <property type="match status" value="1"/>
</dbReference>
<keyword evidence="1 5" id="KW-0949">S-adenosyl-L-methionine</keyword>
<reference evidence="7 8" key="1">
    <citation type="submission" date="2017-03" db="EMBL/GenBank/DDBJ databases">
        <title>Genome sequence of Clostridium hungatei DSM 14427.</title>
        <authorList>
            <person name="Poehlein A."/>
            <person name="Daniel R."/>
        </authorList>
    </citation>
    <scope>NUCLEOTIDE SEQUENCE [LARGE SCALE GENOMIC DNA]</scope>
    <source>
        <strain evidence="7 8">DSM 14427</strain>
    </source>
</reference>
<dbReference type="SFLD" id="SFLDG01099">
    <property type="entry name" value="Uncharacterised_Radical_SAM_Su"/>
    <property type="match status" value="1"/>
</dbReference>
<dbReference type="InterPro" id="IPR040085">
    <property type="entry name" value="MJ0674-like"/>
</dbReference>
<keyword evidence="8" id="KW-1185">Reference proteome</keyword>
<dbReference type="GO" id="GO:0046872">
    <property type="term" value="F:metal ion binding"/>
    <property type="evidence" value="ECO:0007669"/>
    <property type="project" value="UniProtKB-KW"/>
</dbReference>
<gene>
    <name evidence="7" type="ORF">CLHUN_05830</name>
</gene>
<evidence type="ECO:0000256" key="4">
    <source>
        <dbReference type="ARBA" id="ARBA00023014"/>
    </source>
</evidence>
<keyword evidence="4 5" id="KW-0411">Iron-sulfur</keyword>
<feature type="binding site" evidence="5">
    <location>
        <position position="62"/>
    </location>
    <ligand>
        <name>[4Fe-4S] cluster</name>
        <dbReference type="ChEBI" id="CHEBI:49883"/>
        <note>4Fe-4S-S-AdoMet</note>
    </ligand>
</feature>
<dbReference type="EMBL" id="MZGX01000003">
    <property type="protein sequence ID" value="OPX45646.1"/>
    <property type="molecule type" value="Genomic_DNA"/>
</dbReference>
<dbReference type="PANTHER" id="PTHR43075">
    <property type="entry name" value="FORMATE LYASE ACTIVATING ENZYME, PUTATIVE (AFU_ORTHOLOGUE AFUA_2G15630)-RELATED"/>
    <property type="match status" value="1"/>
</dbReference>
<comment type="caution">
    <text evidence="7">The sequence shown here is derived from an EMBL/GenBank/DDBJ whole genome shotgun (WGS) entry which is preliminary data.</text>
</comment>
<evidence type="ECO:0000313" key="8">
    <source>
        <dbReference type="Proteomes" id="UP000191554"/>
    </source>
</evidence>
<dbReference type="PIRSF" id="PIRSF004869">
    <property type="entry name" value="PflX_prd"/>
    <property type="match status" value="1"/>
</dbReference>
<comment type="cofactor">
    <cofactor evidence="5">
        <name>[4Fe-4S] cluster</name>
        <dbReference type="ChEBI" id="CHEBI:49883"/>
    </cofactor>
    <text evidence="5">Binds 1 [4Fe-4S] cluster. The cluster is coordinated with 3 cysteines and an exchangeable S-adenosyl-L-methionine.</text>
</comment>
<dbReference type="Pfam" id="PF04055">
    <property type="entry name" value="Radical_SAM"/>
    <property type="match status" value="1"/>
</dbReference>
<dbReference type="InterPro" id="IPR007197">
    <property type="entry name" value="rSAM"/>
</dbReference>
<dbReference type="InterPro" id="IPR058240">
    <property type="entry name" value="rSAM_sf"/>
</dbReference>
<keyword evidence="2 5" id="KW-0479">Metal-binding</keyword>
<accession>A0A1V4SQA2</accession>
<dbReference type="GO" id="GO:0003824">
    <property type="term" value="F:catalytic activity"/>
    <property type="evidence" value="ECO:0007669"/>
    <property type="project" value="InterPro"/>
</dbReference>